<keyword evidence="1" id="KW-0560">Oxidoreductase</keyword>
<dbReference type="AlphaFoldDB" id="A0A9E7ZNA5"/>
<gene>
    <name evidence="2" type="ORF">NWE54_05930</name>
</gene>
<dbReference type="InterPro" id="IPR036010">
    <property type="entry name" value="2Fe-2S_ferredoxin-like_sf"/>
</dbReference>
<dbReference type="InterPro" id="IPR042204">
    <property type="entry name" value="2Fe-2S-bd_N"/>
</dbReference>
<protein>
    <submittedName>
        <fullName evidence="2">(2Fe-2S)-binding protein</fullName>
    </submittedName>
</protein>
<evidence type="ECO:0000256" key="1">
    <source>
        <dbReference type="ARBA" id="ARBA00023002"/>
    </source>
</evidence>
<name>A0A9E7ZNA5_9HYPH</name>
<evidence type="ECO:0000313" key="2">
    <source>
        <dbReference type="EMBL" id="UZF88323.1"/>
    </source>
</evidence>
<dbReference type="GO" id="GO:0016491">
    <property type="term" value="F:oxidoreductase activity"/>
    <property type="evidence" value="ECO:0007669"/>
    <property type="project" value="UniProtKB-KW"/>
</dbReference>
<reference evidence="2" key="1">
    <citation type="submission" date="2022-08" db="EMBL/GenBank/DDBJ databases">
        <title>Complete Genome Sequences of 2 Bosea sp. soil isolates.</title>
        <authorList>
            <person name="Alvarez Arevalo M."/>
            <person name="Sterndorff E.B."/>
            <person name="Faurdal D."/>
            <person name="Joergensen T.S."/>
            <person name="Weber T."/>
        </authorList>
    </citation>
    <scope>NUCLEOTIDE SEQUENCE</scope>
    <source>
        <strain evidence="2">NBC_00436</strain>
    </source>
</reference>
<dbReference type="Pfam" id="PF13510">
    <property type="entry name" value="Fer2_4"/>
    <property type="match status" value="1"/>
</dbReference>
<dbReference type="SUPFAM" id="SSF54292">
    <property type="entry name" value="2Fe-2S ferredoxin-like"/>
    <property type="match status" value="1"/>
</dbReference>
<dbReference type="EMBL" id="CP102774">
    <property type="protein sequence ID" value="UZF88323.1"/>
    <property type="molecule type" value="Genomic_DNA"/>
</dbReference>
<dbReference type="GO" id="GO:0051536">
    <property type="term" value="F:iron-sulfur cluster binding"/>
    <property type="evidence" value="ECO:0007669"/>
    <property type="project" value="InterPro"/>
</dbReference>
<sequence>MEPSKAQFRRVAVRNGAAATFSFDGTAIRATIGDSILAALLQDGALVRRLEFGGEPRAGFCLMGACQDCWVWSAAGGRIRACTTPVSDGMVLFAEPQLPAAAHD</sequence>
<organism evidence="2">
    <name type="scientific">Bosea sp. NBC_00436</name>
    <dbReference type="NCBI Taxonomy" id="2969620"/>
    <lineage>
        <taxon>Bacteria</taxon>
        <taxon>Pseudomonadati</taxon>
        <taxon>Pseudomonadota</taxon>
        <taxon>Alphaproteobacteria</taxon>
        <taxon>Hyphomicrobiales</taxon>
        <taxon>Boseaceae</taxon>
        <taxon>Bosea</taxon>
    </lineage>
</organism>
<accession>A0A9E7ZNA5</accession>
<dbReference type="Gene3D" id="3.10.20.440">
    <property type="entry name" value="2Fe-2S iron-sulphur cluster binding domain, sarcosine oxidase, alpha subunit, N-terminal domain"/>
    <property type="match status" value="1"/>
</dbReference>
<proteinExistence type="predicted"/>